<keyword evidence="6" id="KW-1185">Reference proteome</keyword>
<dbReference type="PANTHER" id="PTHR22893:SF91">
    <property type="entry name" value="NADPH DEHYDROGENASE 2-RELATED"/>
    <property type="match status" value="1"/>
</dbReference>
<dbReference type="PANTHER" id="PTHR22893">
    <property type="entry name" value="NADH OXIDOREDUCTASE-RELATED"/>
    <property type="match status" value="1"/>
</dbReference>
<comment type="cofactor">
    <cofactor evidence="1">
        <name>FMN</name>
        <dbReference type="ChEBI" id="CHEBI:58210"/>
    </cofactor>
</comment>
<reference evidence="5" key="1">
    <citation type="submission" date="2021-04" db="EMBL/GenBank/DDBJ databases">
        <authorList>
            <person name="Vanwijnsberghe S."/>
        </authorList>
    </citation>
    <scope>NUCLEOTIDE SEQUENCE</scope>
    <source>
        <strain evidence="5">LMG 31841</strain>
    </source>
</reference>
<dbReference type="GO" id="GO:0005829">
    <property type="term" value="C:cytosol"/>
    <property type="evidence" value="ECO:0007669"/>
    <property type="project" value="TreeGrafter"/>
</dbReference>
<organism evidence="5 6">
    <name type="scientific">Paraburkholderia saeva</name>
    <dbReference type="NCBI Taxonomy" id="2777537"/>
    <lineage>
        <taxon>Bacteria</taxon>
        <taxon>Pseudomonadati</taxon>
        <taxon>Pseudomonadota</taxon>
        <taxon>Betaproteobacteria</taxon>
        <taxon>Burkholderiales</taxon>
        <taxon>Burkholderiaceae</taxon>
        <taxon>Paraburkholderia</taxon>
    </lineage>
</organism>
<protein>
    <submittedName>
        <fullName evidence="5">N-ethylmaleimide reductase</fullName>
        <ecNumber evidence="5">1.3.1.-</ecNumber>
    </submittedName>
</protein>
<dbReference type="AlphaFoldDB" id="A0A9N8S1P1"/>
<evidence type="ECO:0000256" key="2">
    <source>
        <dbReference type="ARBA" id="ARBA00005979"/>
    </source>
</evidence>
<gene>
    <name evidence="5" type="primary">nemA_5</name>
    <name evidence="5" type="ORF">LMG31841_05269</name>
</gene>
<comment type="similarity">
    <text evidence="2">Belongs to the NADH:flavin oxidoreductase/NADH oxidase family.</text>
</comment>
<dbReference type="InterPro" id="IPR045247">
    <property type="entry name" value="Oye-like"/>
</dbReference>
<dbReference type="SUPFAM" id="SSF51395">
    <property type="entry name" value="FMN-linked oxidoreductases"/>
    <property type="match status" value="1"/>
</dbReference>
<dbReference type="FunFam" id="3.20.20.70:FF:000059">
    <property type="entry name" value="N-ethylmaleimide reductase, FMN-linked"/>
    <property type="match status" value="1"/>
</dbReference>
<evidence type="ECO:0000313" key="5">
    <source>
        <dbReference type="EMBL" id="CAG4923284.1"/>
    </source>
</evidence>
<accession>A0A9N8S1P1</accession>
<proteinExistence type="inferred from homology"/>
<dbReference type="Proteomes" id="UP000789704">
    <property type="component" value="Unassembled WGS sequence"/>
</dbReference>
<dbReference type="InterPro" id="IPR013785">
    <property type="entry name" value="Aldolase_TIM"/>
</dbReference>
<dbReference type="CDD" id="cd02933">
    <property type="entry name" value="OYE_like_FMN"/>
    <property type="match status" value="1"/>
</dbReference>
<dbReference type="Gene3D" id="3.20.20.70">
    <property type="entry name" value="Aldolase class I"/>
    <property type="match status" value="1"/>
</dbReference>
<evidence type="ECO:0000256" key="1">
    <source>
        <dbReference type="ARBA" id="ARBA00001917"/>
    </source>
</evidence>
<evidence type="ECO:0000256" key="3">
    <source>
        <dbReference type="ARBA" id="ARBA00023002"/>
    </source>
</evidence>
<feature type="domain" description="NADH:flavin oxidoreductase/NADH oxidase N-terminal" evidence="4">
    <location>
        <begin position="6"/>
        <end position="341"/>
    </location>
</feature>
<comment type="caution">
    <text evidence="5">The sequence shown here is derived from an EMBL/GenBank/DDBJ whole genome shotgun (WGS) entry which is preliminary data.</text>
</comment>
<dbReference type="Pfam" id="PF00724">
    <property type="entry name" value="Oxidored_FMN"/>
    <property type="match status" value="1"/>
</dbReference>
<dbReference type="GO" id="GO:0010181">
    <property type="term" value="F:FMN binding"/>
    <property type="evidence" value="ECO:0007669"/>
    <property type="project" value="InterPro"/>
</dbReference>
<dbReference type="EC" id="1.3.1.-" evidence="5"/>
<evidence type="ECO:0000313" key="6">
    <source>
        <dbReference type="Proteomes" id="UP000789704"/>
    </source>
</evidence>
<dbReference type="EMBL" id="CAJQZC010000014">
    <property type="protein sequence ID" value="CAG4923284.1"/>
    <property type="molecule type" value="Genomic_DNA"/>
</dbReference>
<keyword evidence="3 5" id="KW-0560">Oxidoreductase</keyword>
<dbReference type="InterPro" id="IPR001155">
    <property type="entry name" value="OxRdtase_FMN_N"/>
</dbReference>
<evidence type="ECO:0000259" key="4">
    <source>
        <dbReference type="Pfam" id="PF00724"/>
    </source>
</evidence>
<dbReference type="RefSeq" id="WP_228883249.1">
    <property type="nucleotide sequence ID" value="NZ_CAJQZC010000014.1"/>
</dbReference>
<name>A0A9N8S1P1_9BURK</name>
<sequence length="369" mass="39939">MSSQALFTPVRLGDLDLPNRIVMAPLTRMRANPADQVPTDLQAGYYAQRASAGLIVAEATAISPAGFGWADTPGLWSPQQVRGWRRVTDAVHAAGGRIVAQLWHTGAISHPDLRDGAPPLSASNVNVQHESVTPTGRKPTVIPRAMTQDEIRQTVADFARAARNAMDAGFDGVQILANYLYLLAQFLNTTTNRRTDRYGGSIENRTRILFEVVEAVLDEVEPARVGVKISPMHEGGPFAANDETLPVAEYAIRELNGYGLSHLLLMGNTTDFTGTPLEPLMGDGMFHHFRPIFHGTLIANVKMDAERGNRLIEAGLADMVAFGRPYIANPDLVERLAAGAPLAEVDWSTVYGSGPQGYSDYPATRLANA</sequence>
<dbReference type="GO" id="GO:0016628">
    <property type="term" value="F:oxidoreductase activity, acting on the CH-CH group of donors, NAD or NADP as acceptor"/>
    <property type="evidence" value="ECO:0007669"/>
    <property type="project" value="UniProtKB-ARBA"/>
</dbReference>